<dbReference type="AlphaFoldDB" id="A0A2K5TTT2"/>
<dbReference type="PANTHER" id="PTHR10285">
    <property type="entry name" value="URIDINE KINASE"/>
    <property type="match status" value="1"/>
</dbReference>
<reference evidence="21" key="3">
    <citation type="submission" date="2025-09" db="UniProtKB">
        <authorList>
            <consortium name="Ensembl"/>
        </authorList>
    </citation>
    <scope>IDENTIFICATION</scope>
</reference>
<keyword evidence="22" id="KW-1185">Reference proteome</keyword>
<keyword evidence="9 17" id="KW-0418">Kinase</keyword>
<proteinExistence type="inferred from homology"/>
<dbReference type="InterPro" id="IPR027417">
    <property type="entry name" value="P-loop_NTPase"/>
</dbReference>
<evidence type="ECO:0000256" key="15">
    <source>
        <dbReference type="ARBA" id="ARBA00056790"/>
    </source>
</evidence>
<dbReference type="EC" id="2.7.1.48" evidence="17"/>
<dbReference type="GO" id="GO:0044206">
    <property type="term" value="P:UMP salvage"/>
    <property type="evidence" value="ECO:0007669"/>
    <property type="project" value="UniProtKB-UniPathway"/>
</dbReference>
<keyword evidence="12" id="KW-0539">Nucleus</keyword>
<feature type="domain" description="Phosphoribulokinase/uridine kinase" evidence="19">
    <location>
        <begin position="86"/>
        <end position="272"/>
    </location>
</feature>
<evidence type="ECO:0000256" key="11">
    <source>
        <dbReference type="ARBA" id="ARBA00022843"/>
    </source>
</evidence>
<dbReference type="NCBIfam" id="NF004018">
    <property type="entry name" value="PRK05480.1"/>
    <property type="match status" value="1"/>
</dbReference>
<keyword evidence="11" id="KW-0832">Ubl conjugation</keyword>
<dbReference type="Ensembl" id="ENSMFAT00000022113.2">
    <property type="protein sequence ID" value="ENSMFAP00000003453.2"/>
    <property type="gene ID" value="ENSMFAG00000001463.2"/>
</dbReference>
<evidence type="ECO:0000259" key="19">
    <source>
        <dbReference type="Pfam" id="PF00485"/>
    </source>
</evidence>
<feature type="compositionally biased region" description="Basic and acidic residues" evidence="18">
    <location>
        <begin position="302"/>
        <end position="311"/>
    </location>
</feature>
<name>A0A2K5TTT2_MACFA</name>
<comment type="pathway">
    <text evidence="3 17">Pyrimidine metabolism; UMP biosynthesis via salvage pathway; UMP from uridine: step 1/1.</text>
</comment>
<comment type="similarity">
    <text evidence="4 17">Belongs to the uridine kinase family.</text>
</comment>
<reference evidence="21 22" key="1">
    <citation type="submission" date="2013-03" db="EMBL/GenBank/DDBJ databases">
        <authorList>
            <person name="Warren W."/>
            <person name="Wilson R.K."/>
        </authorList>
    </citation>
    <scope>NUCLEOTIDE SEQUENCE</scope>
</reference>
<gene>
    <name evidence="21" type="primary">UCKL1</name>
</gene>
<dbReference type="FunFam" id="3.40.50.300:FF:000200">
    <property type="entry name" value="Uridine-cytidine kinase"/>
    <property type="match status" value="1"/>
</dbReference>
<evidence type="ECO:0000256" key="6">
    <source>
        <dbReference type="ARBA" id="ARBA00022553"/>
    </source>
</evidence>
<evidence type="ECO:0000256" key="1">
    <source>
        <dbReference type="ARBA" id="ARBA00004123"/>
    </source>
</evidence>
<feature type="region of interest" description="Disordered" evidence="18">
    <location>
        <begin position="289"/>
        <end position="319"/>
    </location>
</feature>
<dbReference type="GO" id="GO:0044211">
    <property type="term" value="P:CTP salvage"/>
    <property type="evidence" value="ECO:0007669"/>
    <property type="project" value="UniProtKB-UniPathway"/>
</dbReference>
<organism evidence="21 22">
    <name type="scientific">Macaca fascicularis</name>
    <name type="common">Crab-eating macaque</name>
    <name type="synonym">Cynomolgus monkey</name>
    <dbReference type="NCBI Taxonomy" id="9541"/>
    <lineage>
        <taxon>Eukaryota</taxon>
        <taxon>Metazoa</taxon>
        <taxon>Chordata</taxon>
        <taxon>Craniata</taxon>
        <taxon>Vertebrata</taxon>
        <taxon>Euteleostomi</taxon>
        <taxon>Mammalia</taxon>
        <taxon>Eutheria</taxon>
        <taxon>Euarchontoglires</taxon>
        <taxon>Primates</taxon>
        <taxon>Haplorrhini</taxon>
        <taxon>Catarrhini</taxon>
        <taxon>Cercopithecidae</taxon>
        <taxon>Cercopithecinae</taxon>
        <taxon>Macaca</taxon>
    </lineage>
</organism>
<comment type="function">
    <text evidence="15">May contribute to UTP accumulation needed for blast transformation and proliferation.</text>
</comment>
<evidence type="ECO:0000256" key="14">
    <source>
        <dbReference type="ARBA" id="ARBA00048909"/>
    </source>
</evidence>
<comment type="catalytic activity">
    <reaction evidence="13 17">
        <text>cytidine + ATP = CMP + ADP + H(+)</text>
        <dbReference type="Rhea" id="RHEA:24674"/>
        <dbReference type="ChEBI" id="CHEBI:15378"/>
        <dbReference type="ChEBI" id="CHEBI:17562"/>
        <dbReference type="ChEBI" id="CHEBI:30616"/>
        <dbReference type="ChEBI" id="CHEBI:60377"/>
        <dbReference type="ChEBI" id="CHEBI:456216"/>
        <dbReference type="EC" id="2.7.1.48"/>
    </reaction>
</comment>
<comment type="pathway">
    <text evidence="17">Pyrimidine metabolism; CTP biosynthesis via salvage pathway; CTP from cytidine: step 1/3.</text>
</comment>
<evidence type="ECO:0000313" key="21">
    <source>
        <dbReference type="Ensembl" id="ENSMFAP00000003453.2"/>
    </source>
</evidence>
<comment type="subunit">
    <text evidence="16">Interacts with RNF19B.</text>
</comment>
<dbReference type="Gene3D" id="3.40.50.300">
    <property type="entry name" value="P-loop containing nucleotide triphosphate hydrolases"/>
    <property type="match status" value="1"/>
</dbReference>
<comment type="catalytic activity">
    <reaction evidence="14 17">
        <text>uridine + ATP = UMP + ADP + H(+)</text>
        <dbReference type="Rhea" id="RHEA:16825"/>
        <dbReference type="ChEBI" id="CHEBI:15378"/>
        <dbReference type="ChEBI" id="CHEBI:16704"/>
        <dbReference type="ChEBI" id="CHEBI:30616"/>
        <dbReference type="ChEBI" id="CHEBI:57865"/>
        <dbReference type="ChEBI" id="CHEBI:456216"/>
        <dbReference type="EC" id="2.7.1.48"/>
    </reaction>
</comment>
<evidence type="ECO:0000256" key="7">
    <source>
        <dbReference type="ARBA" id="ARBA00022679"/>
    </source>
</evidence>
<dbReference type="Proteomes" id="UP000233100">
    <property type="component" value="Chromosome 10"/>
</dbReference>
<dbReference type="UniPathway" id="UPA00574">
    <property type="reaction ID" value="UER00637"/>
</dbReference>
<dbReference type="NCBIfam" id="TIGR00235">
    <property type="entry name" value="udk"/>
    <property type="match status" value="1"/>
</dbReference>
<dbReference type="Pfam" id="PF00485">
    <property type="entry name" value="PRK"/>
    <property type="match status" value="1"/>
</dbReference>
<evidence type="ECO:0000256" key="12">
    <source>
        <dbReference type="ARBA" id="ARBA00023242"/>
    </source>
</evidence>
<evidence type="ECO:0000313" key="22">
    <source>
        <dbReference type="Proteomes" id="UP000233100"/>
    </source>
</evidence>
<keyword evidence="8 17" id="KW-0547">Nucleotide-binding</keyword>
<dbReference type="Pfam" id="PF14681">
    <property type="entry name" value="UPRTase"/>
    <property type="match status" value="1"/>
</dbReference>
<keyword evidence="7 17" id="KW-0808">Transferase</keyword>
<evidence type="ECO:0000256" key="17">
    <source>
        <dbReference type="RuleBase" id="RU003825"/>
    </source>
</evidence>
<dbReference type="SUPFAM" id="SSF53271">
    <property type="entry name" value="PRTase-like"/>
    <property type="match status" value="1"/>
</dbReference>
<evidence type="ECO:0000256" key="8">
    <source>
        <dbReference type="ARBA" id="ARBA00022741"/>
    </source>
</evidence>
<dbReference type="CDD" id="cd06223">
    <property type="entry name" value="PRTases_typeI"/>
    <property type="match status" value="1"/>
</dbReference>
<dbReference type="InterPro" id="IPR000764">
    <property type="entry name" value="Uridine_kinase-like"/>
</dbReference>
<dbReference type="InterPro" id="IPR000836">
    <property type="entry name" value="PRTase_dom"/>
</dbReference>
<dbReference type="Gene3D" id="3.40.50.2020">
    <property type="match status" value="1"/>
</dbReference>
<dbReference type="InterPro" id="IPR006083">
    <property type="entry name" value="PRK/URK"/>
</dbReference>
<dbReference type="GO" id="GO:0005737">
    <property type="term" value="C:cytoplasm"/>
    <property type="evidence" value="ECO:0007669"/>
    <property type="project" value="UniProtKB-SubCell"/>
</dbReference>
<dbReference type="GeneTree" id="ENSGT01020000230412"/>
<evidence type="ECO:0000256" key="3">
    <source>
        <dbReference type="ARBA" id="ARBA00004690"/>
    </source>
</evidence>
<keyword evidence="6" id="KW-0597">Phosphoprotein</keyword>
<keyword evidence="10 17" id="KW-0067">ATP-binding</keyword>
<keyword evidence="5" id="KW-0963">Cytoplasm</keyword>
<dbReference type="GO" id="GO:0004849">
    <property type="term" value="F:uridine kinase activity"/>
    <property type="evidence" value="ECO:0007669"/>
    <property type="project" value="UniProtKB-EC"/>
</dbReference>
<evidence type="ECO:0000256" key="10">
    <source>
        <dbReference type="ARBA" id="ARBA00022840"/>
    </source>
</evidence>
<comment type="subcellular location">
    <subcellularLocation>
        <location evidence="2">Cytoplasm</location>
    </subcellularLocation>
    <subcellularLocation>
        <location evidence="1">Nucleus</location>
    </subcellularLocation>
</comment>
<dbReference type="GO" id="GO:0005524">
    <property type="term" value="F:ATP binding"/>
    <property type="evidence" value="ECO:0007669"/>
    <property type="project" value="UniProtKB-KW"/>
</dbReference>
<dbReference type="FunFam" id="3.40.50.2020:FF:000010">
    <property type="entry name" value="Uridine-cytidine kinase"/>
    <property type="match status" value="1"/>
</dbReference>
<evidence type="ECO:0000256" key="9">
    <source>
        <dbReference type="ARBA" id="ARBA00022777"/>
    </source>
</evidence>
<evidence type="ECO:0000256" key="4">
    <source>
        <dbReference type="ARBA" id="ARBA00005408"/>
    </source>
</evidence>
<dbReference type="SUPFAM" id="SSF52540">
    <property type="entry name" value="P-loop containing nucleoside triphosphate hydrolases"/>
    <property type="match status" value="1"/>
</dbReference>
<evidence type="ECO:0000256" key="13">
    <source>
        <dbReference type="ARBA" id="ARBA00047436"/>
    </source>
</evidence>
<evidence type="ECO:0000256" key="16">
    <source>
        <dbReference type="ARBA" id="ARBA00065923"/>
    </source>
</evidence>
<dbReference type="InterPro" id="IPR029057">
    <property type="entry name" value="PRTase-like"/>
</dbReference>
<reference evidence="21" key="2">
    <citation type="submission" date="2025-08" db="UniProtKB">
        <authorList>
            <consortium name="Ensembl"/>
        </authorList>
    </citation>
    <scope>IDENTIFICATION</scope>
</reference>
<evidence type="ECO:0000256" key="2">
    <source>
        <dbReference type="ARBA" id="ARBA00004496"/>
    </source>
</evidence>
<feature type="region of interest" description="Disordered" evidence="18">
    <location>
        <begin position="23"/>
        <end position="56"/>
    </location>
</feature>
<dbReference type="GO" id="GO:0005634">
    <property type="term" value="C:nucleus"/>
    <property type="evidence" value="ECO:0007669"/>
    <property type="project" value="UniProtKB-SubCell"/>
</dbReference>
<dbReference type="UniPathway" id="UPA00579">
    <property type="reaction ID" value="UER00640"/>
</dbReference>
<dbReference type="Bgee" id="ENSMFAG00000001463">
    <property type="expression patterns" value="Expressed in skeletal muscle tissue and 13 other cell types or tissues"/>
</dbReference>
<dbReference type="CDD" id="cd02023">
    <property type="entry name" value="UMPK"/>
    <property type="match status" value="1"/>
</dbReference>
<sequence length="496" mass="54705">MSSPPSYPGIRISGCRALGAEGSSNAESLDRLLPPVGTGHSPRKRTTSQCKSEPPLLRTSKRTIYTAGRPPWYNEHGTQSKEAFAIGLGGGSASGKTTVARMIIEALDVPWVVLLSMDSFYKVLTEQQQEQAAHNNFNFDHPDAFDFDLIISTLKKLKQGKSVKVPVYDFTTHSRKRDWKTLYGANVIIFEGIMAFADKTLLELLDMKIFVDTDSDIRLVRRLRRDISERGRDIEGVIKQYNKFVKPSFDQYIQPTMRLADIVVPRGSGNTVAIDLIVQHVHSQLEEGCAGLGTPVPPAAPDAERPEEHAAGARHAHHHQDCVVRTPQGQDYAGKCYAGKQITGVSILRAGETMEPALRAVCKDVRIGTILIQTNQLTGEPELHYLRLPKDISDDHVILMDCTVSTGAAAMMAVRVLLDHDVPEDKIFLLSLLMAEMGVHSVAYAFPRVRIITTAVDKRVNDLFRIIPGIGNFGDRYFGTDAVPDGSDEEEVAYTG</sequence>
<feature type="domain" description="Phosphoribosyltransferase" evidence="20">
    <location>
        <begin position="317"/>
        <end position="480"/>
    </location>
</feature>
<evidence type="ECO:0000256" key="5">
    <source>
        <dbReference type="ARBA" id="ARBA00022490"/>
    </source>
</evidence>
<evidence type="ECO:0000259" key="20">
    <source>
        <dbReference type="Pfam" id="PF14681"/>
    </source>
</evidence>
<evidence type="ECO:0000256" key="18">
    <source>
        <dbReference type="SAM" id="MobiDB-lite"/>
    </source>
</evidence>
<dbReference type="VEuPathDB" id="HostDB:ENSMFAG00000001463"/>
<accession>A0A2K5TTT2</accession>
<dbReference type="PRINTS" id="PR00988">
    <property type="entry name" value="URIDINKINASE"/>
</dbReference>
<protein>
    <recommendedName>
        <fullName evidence="17">Uridine-cytidine kinase</fullName>
        <ecNumber evidence="17">2.7.1.48</ecNumber>
    </recommendedName>
</protein>